<evidence type="ECO:0000313" key="1">
    <source>
        <dbReference type="EMBL" id="KAI8424092.1"/>
    </source>
</evidence>
<accession>A0ACC0JIZ8</accession>
<proteinExistence type="predicted"/>
<comment type="caution">
    <text evidence="1">The sequence shown here is derived from an EMBL/GenBank/DDBJ whole genome shotgun (WGS) entry which is preliminary data.</text>
</comment>
<sequence>MDDEETDLREQIFHNNVREQIIFLILFILLYLFSFMVIEKFSRQDHEDCADEDEVKVYRISLWLCTFALAVSLGSLLLLPVSIVSNEVLILYPNSYYVKWLNSSLIQGLWNHVFLFSNLSLFVFLPFAYLFSESSGFPGYRGLRGRVYETFIVLALLGVAMLGLAYVISAWSEGDRSSIDALLTTIRRYLYHQPNMWNNKAIIDVSVNLKVRL</sequence>
<reference evidence="1 2" key="1">
    <citation type="journal article" date="2022" name="Genome Biol. Evol.">
        <title>The Spruce Budworm Genome: Reconstructing the Evolutionary History of Antifreeze Proteins.</title>
        <authorList>
            <person name="Beliveau C."/>
            <person name="Gagne P."/>
            <person name="Picq S."/>
            <person name="Vernygora O."/>
            <person name="Keeling C.I."/>
            <person name="Pinkney K."/>
            <person name="Doucet D."/>
            <person name="Wen F."/>
            <person name="Johnston J.S."/>
            <person name="Maaroufi H."/>
            <person name="Boyle B."/>
            <person name="Laroche J."/>
            <person name="Dewar K."/>
            <person name="Juretic N."/>
            <person name="Blackburn G."/>
            <person name="Nisole A."/>
            <person name="Brunet B."/>
            <person name="Brandao M."/>
            <person name="Lumley L."/>
            <person name="Duan J."/>
            <person name="Quan G."/>
            <person name="Lucarotti C.J."/>
            <person name="Roe A.D."/>
            <person name="Sperling F.A.H."/>
            <person name="Levesque R.C."/>
            <person name="Cusson M."/>
        </authorList>
    </citation>
    <scope>NUCLEOTIDE SEQUENCE [LARGE SCALE GENOMIC DNA]</scope>
    <source>
        <strain evidence="1">Glfc:IPQL:Cfum</strain>
    </source>
</reference>
<dbReference type="Proteomes" id="UP001064048">
    <property type="component" value="Chromosome 4"/>
</dbReference>
<keyword evidence="2" id="KW-1185">Reference proteome</keyword>
<protein>
    <submittedName>
        <fullName evidence="1">Uncharacterized protein</fullName>
    </submittedName>
</protein>
<organism evidence="1 2">
    <name type="scientific">Choristoneura fumiferana</name>
    <name type="common">Spruce budworm moth</name>
    <name type="synonym">Archips fumiferana</name>
    <dbReference type="NCBI Taxonomy" id="7141"/>
    <lineage>
        <taxon>Eukaryota</taxon>
        <taxon>Metazoa</taxon>
        <taxon>Ecdysozoa</taxon>
        <taxon>Arthropoda</taxon>
        <taxon>Hexapoda</taxon>
        <taxon>Insecta</taxon>
        <taxon>Pterygota</taxon>
        <taxon>Neoptera</taxon>
        <taxon>Endopterygota</taxon>
        <taxon>Lepidoptera</taxon>
        <taxon>Glossata</taxon>
        <taxon>Ditrysia</taxon>
        <taxon>Tortricoidea</taxon>
        <taxon>Tortricidae</taxon>
        <taxon>Tortricinae</taxon>
        <taxon>Choristoneura</taxon>
    </lineage>
</organism>
<dbReference type="EMBL" id="CM046104">
    <property type="protein sequence ID" value="KAI8424092.1"/>
    <property type="molecule type" value="Genomic_DNA"/>
</dbReference>
<name>A0ACC0JIZ8_CHOFU</name>
<gene>
    <name evidence="1" type="ORF">MSG28_002700</name>
</gene>
<evidence type="ECO:0000313" key="2">
    <source>
        <dbReference type="Proteomes" id="UP001064048"/>
    </source>
</evidence>